<comment type="similarity">
    <text evidence="5">Belongs to the nitrite and sulfite reductase 4Fe-4S domain family.</text>
</comment>
<dbReference type="FunFam" id="3.30.390.30:FF:000006">
    <property type="entry name" value="Nitrite reductase large subunit"/>
    <property type="match status" value="1"/>
</dbReference>
<keyword evidence="10" id="KW-0479">Metal-binding</keyword>
<dbReference type="Pfam" id="PF18267">
    <property type="entry name" value="Rubredoxin_C"/>
    <property type="match status" value="2"/>
</dbReference>
<dbReference type="Pfam" id="PF07992">
    <property type="entry name" value="Pyr_redox_2"/>
    <property type="match status" value="2"/>
</dbReference>
<dbReference type="CDD" id="cd19944">
    <property type="entry name" value="NirB_Fer2_BFD-like_2"/>
    <property type="match status" value="1"/>
</dbReference>
<accession>A0A7U8C5B6</accession>
<keyword evidence="8" id="KW-0285">Flavoprotein</keyword>
<keyword evidence="7" id="KW-0349">Heme</keyword>
<keyword evidence="11" id="KW-0274">FAD</keyword>
<dbReference type="Pfam" id="PF04324">
    <property type="entry name" value="Fer2_BFD"/>
    <property type="match status" value="1"/>
</dbReference>
<dbReference type="AlphaFoldDB" id="A0A7U8C5B6"/>
<dbReference type="Pfam" id="PF03460">
    <property type="entry name" value="NIR_SIR_ferr"/>
    <property type="match status" value="1"/>
</dbReference>
<dbReference type="PRINTS" id="PR00397">
    <property type="entry name" value="SIROHAEM"/>
</dbReference>
<feature type="domain" description="FAD/NAD(P)-binding" evidence="20">
    <location>
        <begin position="4"/>
        <end position="282"/>
    </location>
</feature>
<keyword evidence="12" id="KW-0560">Oxidoreductase</keyword>
<keyword evidence="14" id="KW-0411">Iron-sulfur</keyword>
<protein>
    <submittedName>
        <fullName evidence="22">Nitrite reductase [NAD(P)H] large subunit</fullName>
    </submittedName>
</protein>
<evidence type="ECO:0000256" key="7">
    <source>
        <dbReference type="ARBA" id="ARBA00022617"/>
    </source>
</evidence>
<comment type="caution">
    <text evidence="22">The sequence shown here is derived from an EMBL/GenBank/DDBJ whole genome shotgun (WGS) entry which is preliminary data.</text>
</comment>
<evidence type="ECO:0000313" key="22">
    <source>
        <dbReference type="EMBL" id="EAR61860.1"/>
    </source>
</evidence>
<evidence type="ECO:0000256" key="2">
    <source>
        <dbReference type="ARBA" id="ARBA00001966"/>
    </source>
</evidence>
<feature type="domain" description="Nitrite/Sulfite reductase ferredoxin-like" evidence="18">
    <location>
        <begin position="974"/>
        <end position="1035"/>
    </location>
</feature>
<evidence type="ECO:0000256" key="6">
    <source>
        <dbReference type="ARBA" id="ARBA00022485"/>
    </source>
</evidence>
<evidence type="ECO:0000256" key="15">
    <source>
        <dbReference type="ARBA" id="ARBA00023063"/>
    </source>
</evidence>
<organism evidence="22 23">
    <name type="scientific">Neptuniibacter caesariensis</name>
    <dbReference type="NCBI Taxonomy" id="207954"/>
    <lineage>
        <taxon>Bacteria</taxon>
        <taxon>Pseudomonadati</taxon>
        <taxon>Pseudomonadota</taxon>
        <taxon>Gammaproteobacteria</taxon>
        <taxon>Oceanospirillales</taxon>
        <taxon>Oceanospirillaceae</taxon>
        <taxon>Neptuniibacter</taxon>
    </lineage>
</organism>
<evidence type="ECO:0000259" key="21">
    <source>
        <dbReference type="Pfam" id="PF18267"/>
    </source>
</evidence>
<proteinExistence type="inferred from homology"/>
<dbReference type="GO" id="GO:0046872">
    <property type="term" value="F:metal ion binding"/>
    <property type="evidence" value="ECO:0007669"/>
    <property type="project" value="UniProtKB-KW"/>
</dbReference>
<dbReference type="InterPro" id="IPR041575">
    <property type="entry name" value="Rubredoxin_C"/>
</dbReference>
<dbReference type="InterPro" id="IPR012744">
    <property type="entry name" value="Nitri_red_NirB"/>
</dbReference>
<comment type="cofactor">
    <cofactor evidence="16">
        <name>[2Fe-2S] cluster</name>
        <dbReference type="ChEBI" id="CHEBI:190135"/>
    </cofactor>
</comment>
<evidence type="ECO:0000256" key="13">
    <source>
        <dbReference type="ARBA" id="ARBA00023004"/>
    </source>
</evidence>
<keyword evidence="9" id="KW-0001">2Fe-2S</keyword>
<dbReference type="FunFam" id="3.50.50.60:FF:000033">
    <property type="entry name" value="Nitrite reductase [NAD(P)H], large subunit"/>
    <property type="match status" value="1"/>
</dbReference>
<evidence type="ECO:0000259" key="17">
    <source>
        <dbReference type="Pfam" id="PF01077"/>
    </source>
</evidence>
<dbReference type="GO" id="GO:0050661">
    <property type="term" value="F:NADP binding"/>
    <property type="evidence" value="ECO:0007669"/>
    <property type="project" value="InterPro"/>
</dbReference>
<evidence type="ECO:0000259" key="20">
    <source>
        <dbReference type="Pfam" id="PF07992"/>
    </source>
</evidence>
<evidence type="ECO:0000313" key="23">
    <source>
        <dbReference type="Proteomes" id="UP000002171"/>
    </source>
</evidence>
<evidence type="ECO:0000256" key="5">
    <source>
        <dbReference type="ARBA" id="ARBA00010429"/>
    </source>
</evidence>
<dbReference type="NCBIfam" id="NF011565">
    <property type="entry name" value="PRK14989.1"/>
    <property type="match status" value="1"/>
</dbReference>
<dbReference type="InterPro" id="IPR006067">
    <property type="entry name" value="NO2/SO3_Rdtase_4Fe4S_dom"/>
</dbReference>
<dbReference type="GO" id="GO:0042128">
    <property type="term" value="P:nitrate assimilation"/>
    <property type="evidence" value="ECO:0007669"/>
    <property type="project" value="UniProtKB-UniPathway"/>
</dbReference>
<keyword evidence="23" id="KW-1185">Reference proteome</keyword>
<comment type="cofactor">
    <cofactor evidence="2">
        <name>[4Fe-4S] cluster</name>
        <dbReference type="ChEBI" id="CHEBI:49883"/>
    </cofactor>
</comment>
<dbReference type="InterPro" id="IPR036136">
    <property type="entry name" value="Nit/Sulf_reduc_fer-like_dom_sf"/>
</dbReference>
<dbReference type="PROSITE" id="PS00365">
    <property type="entry name" value="NIR_SIR"/>
    <property type="match status" value="1"/>
</dbReference>
<evidence type="ECO:0000256" key="8">
    <source>
        <dbReference type="ARBA" id="ARBA00022630"/>
    </source>
</evidence>
<dbReference type="InterPro" id="IPR005117">
    <property type="entry name" value="NiRdtase/SiRdtase_haem-b_fer"/>
</dbReference>
<evidence type="ECO:0000256" key="4">
    <source>
        <dbReference type="ARBA" id="ARBA00005096"/>
    </source>
</evidence>
<dbReference type="Gene3D" id="3.30.413.10">
    <property type="entry name" value="Sulfite Reductase Hemoprotein, domain 1"/>
    <property type="match status" value="1"/>
</dbReference>
<dbReference type="InterPro" id="IPR036188">
    <property type="entry name" value="FAD/NAD-bd_sf"/>
</dbReference>
<evidence type="ECO:0000256" key="16">
    <source>
        <dbReference type="ARBA" id="ARBA00034078"/>
    </source>
</evidence>
<dbReference type="GO" id="GO:0020037">
    <property type="term" value="F:heme binding"/>
    <property type="evidence" value="ECO:0007669"/>
    <property type="project" value="InterPro"/>
</dbReference>
<evidence type="ECO:0000259" key="18">
    <source>
        <dbReference type="Pfam" id="PF03460"/>
    </source>
</evidence>
<dbReference type="InterPro" id="IPR016156">
    <property type="entry name" value="FAD/NAD-linked_Rdtase_dimer_sf"/>
</dbReference>
<evidence type="ECO:0000256" key="11">
    <source>
        <dbReference type="ARBA" id="ARBA00022827"/>
    </source>
</evidence>
<dbReference type="PRINTS" id="PR00411">
    <property type="entry name" value="PNDRDTASEI"/>
</dbReference>
<reference evidence="22 23" key="1">
    <citation type="submission" date="2006-02" db="EMBL/GenBank/DDBJ databases">
        <authorList>
            <person name="Pinhassi J."/>
            <person name="Pedros-Alio C."/>
            <person name="Ferriera S."/>
            <person name="Johnson J."/>
            <person name="Kravitz S."/>
            <person name="Halpern A."/>
            <person name="Remington K."/>
            <person name="Beeson K."/>
            <person name="Tran B."/>
            <person name="Rogers Y.-H."/>
            <person name="Friedman R."/>
            <person name="Venter J.C."/>
        </authorList>
    </citation>
    <scope>NUCLEOTIDE SEQUENCE [LARGE SCALE GENOMIC DNA]</scope>
    <source>
        <strain evidence="22 23">MED92</strain>
    </source>
</reference>
<feature type="domain" description="BFD-like [2Fe-2S]-binding" evidence="19">
    <location>
        <begin position="838"/>
        <end position="884"/>
    </location>
</feature>
<dbReference type="Gene3D" id="1.10.10.1100">
    <property type="entry name" value="BFD-like [2Fe-2S]-binding domain"/>
    <property type="match status" value="1"/>
</dbReference>
<dbReference type="PANTHER" id="PTHR43809">
    <property type="entry name" value="NITRITE REDUCTASE (NADH) LARGE SUBUNIT"/>
    <property type="match status" value="1"/>
</dbReference>
<keyword evidence="6" id="KW-0004">4Fe-4S</keyword>
<dbReference type="Proteomes" id="UP000002171">
    <property type="component" value="Unassembled WGS sequence"/>
</dbReference>
<keyword evidence="15" id="KW-0534">Nitrate assimilation</keyword>
<dbReference type="GO" id="GO:0051539">
    <property type="term" value="F:4 iron, 4 sulfur cluster binding"/>
    <property type="evidence" value="ECO:0007669"/>
    <property type="project" value="UniProtKB-KW"/>
</dbReference>
<dbReference type="GO" id="GO:0098809">
    <property type="term" value="F:nitrite reductase activity"/>
    <property type="evidence" value="ECO:0007669"/>
    <property type="project" value="InterPro"/>
</dbReference>
<feature type="domain" description="NADH-rubredoxin oxidoreductase C-terminal" evidence="21">
    <location>
        <begin position="734"/>
        <end position="799"/>
    </location>
</feature>
<dbReference type="GO" id="GO:0050660">
    <property type="term" value="F:flavin adenine dinucleotide binding"/>
    <property type="evidence" value="ECO:0007669"/>
    <property type="project" value="InterPro"/>
</dbReference>
<dbReference type="InterPro" id="IPR045854">
    <property type="entry name" value="NO2/SO3_Rdtase_4Fe4S_sf"/>
</dbReference>
<evidence type="ECO:0000256" key="3">
    <source>
        <dbReference type="ARBA" id="ARBA00001974"/>
    </source>
</evidence>
<keyword evidence="13" id="KW-0408">Iron</keyword>
<sequence length="1247" mass="136918">MKHRLVIIGNGMATGRLLQLIADSAADRFDISVFGEEPGGSYNRVLLSPLLGEEISLEQVMTLDLDWYKNNNVTLYSGDPVVHIDASLKQVISHKNLRVSYDSLIIATGSNPSAVPVEGSSLPGVMNFRTLQDVETMQQVAATKKNAVVIGGGFLGLEAAEGLRLQGMNVTLLHRSDYLLNKQLDKPAAQMLLNNLQKRGIDFRLNANTQAFLGDTQVEAVELDSGEVIPADLVITAIGVSPNSQLAEASGLTVKRGILVDKQMRTSDLNIYAFGECCQFEEYTYGLVAPIWQQAEVVLSSLIGETSNYREEPVATQLKISGVELFSCGELIDADDRDTLIYQDFKKNEYRKLWLKENRLVGAVLYGDVREGQWYFEQLKENNDLSACRQQLLFGSPLCAQDTQTENMGITSMTTESNKRQLVVIGNGMVGHHFVENFVNSNVAGDYEIHILAEESRAAYDRVHLSEYFSGSSYEDLCLVEENLYEKHGVHLHLSEGATQIDRDAKQVITEQAVYSYDTLVMATGSYPFVPPIPGNDGEACFVYRTLEDLDKIQACAEDAKVGVVVGGGLLGLEAANALKSLGLKSHVVEFAPRLMPVQLDEDGGELLKKKIEALDVDVHCEKATTEIVAGEEHTYRMNFSDGSFLETDLILFSAGIRPQDTLARSSELEIGERGGILVNDQCLTSDENIYAIGECALWNNQIFGLVAPGYTMAKTAVAAIAGDEAAFTGADMSTKLKLLGVDVGSIGDAHGKTPGSISYRYLDEDEQTYYRIIVSEDKKKLLGAVLVGDNSKYDTLLQYALNGIDLPEKPQGLILPSMDGSAAPALGPDALPDEATICSCLNVTKGQICCSIDEGATSVADVKDATKAASGCGGCAAMLKSVVDNELSKRGVEVNTDLCEHFAYTREELYHIIRVEGIRSFSELLEKHGKGLGCEICKPAAGSILASCWNEHIQEKPLVSLQDTNDTFMANMQKNGTYSIVPRVPGGEITPDKLIVIGQVAKKYNLYTKITGGQRVDLFGAQLHELPLIWEELVNAGFETGHAYGKSLRTVKSCVGSTWCRFGVNDSVGMAINLENRYKGLRAPHKIKFAVSGCTRECAEAQCKDIGVIATENGWNLYVCGNGGMKPRHADLFATDLDDETLVKYIDRVLMFYIKTADRLQRTSVWMENLEGGLDYLKEVVIDDKLEIGEELEAQMAHIVSTYECEWKATLEDEEKLKRFRTFVNTEDQVDPQIVHILERDQVRPV</sequence>
<dbReference type="Gene3D" id="3.50.50.60">
    <property type="entry name" value="FAD/NAD(P)-binding domain"/>
    <property type="match status" value="4"/>
</dbReference>
<feature type="domain" description="NADH-rubredoxin oxidoreductase C-terminal" evidence="21">
    <location>
        <begin position="315"/>
        <end position="380"/>
    </location>
</feature>
<dbReference type="PANTHER" id="PTHR43809:SF1">
    <property type="entry name" value="NITRITE REDUCTASE (NADH) LARGE SUBUNIT"/>
    <property type="match status" value="1"/>
</dbReference>
<dbReference type="InterPro" id="IPR023753">
    <property type="entry name" value="FAD/NAD-binding_dom"/>
</dbReference>
<dbReference type="NCBIfam" id="TIGR02374">
    <property type="entry name" value="nitri_red_nirB"/>
    <property type="match status" value="1"/>
</dbReference>
<dbReference type="GO" id="GO:0051537">
    <property type="term" value="F:2 iron, 2 sulfur cluster binding"/>
    <property type="evidence" value="ECO:0007669"/>
    <property type="project" value="UniProtKB-KW"/>
</dbReference>
<feature type="domain" description="FAD/NAD(P)-binding" evidence="20">
    <location>
        <begin position="421"/>
        <end position="713"/>
    </location>
</feature>
<dbReference type="InterPro" id="IPR006066">
    <property type="entry name" value="NO2/SO3_Rdtase_FeS/sirohaem_BS"/>
</dbReference>
<dbReference type="Pfam" id="PF01077">
    <property type="entry name" value="NIR_SIR"/>
    <property type="match status" value="1"/>
</dbReference>
<dbReference type="InterPro" id="IPR007419">
    <property type="entry name" value="BFD-like_2Fe2S-bd_dom"/>
</dbReference>
<dbReference type="UniPathway" id="UPA00653"/>
<dbReference type="OrthoDB" id="9768666at2"/>
<evidence type="ECO:0000256" key="14">
    <source>
        <dbReference type="ARBA" id="ARBA00023014"/>
    </source>
</evidence>
<feature type="domain" description="Nitrite/sulphite reductase 4Fe-4S" evidence="17">
    <location>
        <begin position="1046"/>
        <end position="1182"/>
    </location>
</feature>
<dbReference type="SUPFAM" id="SSF51905">
    <property type="entry name" value="FAD/NAD(P)-binding domain"/>
    <property type="match status" value="4"/>
</dbReference>
<evidence type="ECO:0000256" key="9">
    <source>
        <dbReference type="ARBA" id="ARBA00022714"/>
    </source>
</evidence>
<evidence type="ECO:0000256" key="12">
    <source>
        <dbReference type="ARBA" id="ARBA00023002"/>
    </source>
</evidence>
<dbReference type="SUPFAM" id="SSF56014">
    <property type="entry name" value="Nitrite and sulphite reductase 4Fe-4S domain-like"/>
    <property type="match status" value="1"/>
</dbReference>
<dbReference type="EMBL" id="AAOW01000005">
    <property type="protein sequence ID" value="EAR61860.1"/>
    <property type="molecule type" value="Genomic_DNA"/>
</dbReference>
<evidence type="ECO:0000256" key="1">
    <source>
        <dbReference type="ARBA" id="ARBA00001929"/>
    </source>
</evidence>
<dbReference type="SUPFAM" id="SSF55124">
    <property type="entry name" value="Nitrite/Sulfite reductase N-terminal domain-like"/>
    <property type="match status" value="1"/>
</dbReference>
<name>A0A7U8C5B6_NEPCE</name>
<comment type="cofactor">
    <cofactor evidence="1">
        <name>siroheme</name>
        <dbReference type="ChEBI" id="CHEBI:60052"/>
    </cofactor>
</comment>
<gene>
    <name evidence="22" type="ORF">MED92_02893</name>
</gene>
<dbReference type="PRINTS" id="PR00368">
    <property type="entry name" value="FADPNR"/>
</dbReference>
<dbReference type="InterPro" id="IPR041854">
    <property type="entry name" value="BFD-like_2Fe2S-bd_dom_sf"/>
</dbReference>
<dbReference type="FunFam" id="3.30.413.10:FF:000007">
    <property type="entry name" value="Nitrite reductase [NAD(P)H] large subunit"/>
    <property type="match status" value="1"/>
</dbReference>
<comment type="pathway">
    <text evidence="4">Nitrogen metabolism; nitrate reduction (assimilation).</text>
</comment>
<evidence type="ECO:0000256" key="10">
    <source>
        <dbReference type="ARBA" id="ARBA00022723"/>
    </source>
</evidence>
<comment type="cofactor">
    <cofactor evidence="3">
        <name>FAD</name>
        <dbReference type="ChEBI" id="CHEBI:57692"/>
    </cofactor>
</comment>
<dbReference type="Gene3D" id="3.30.390.30">
    <property type="match status" value="2"/>
</dbReference>
<dbReference type="InterPro" id="IPR052034">
    <property type="entry name" value="NasD-like"/>
</dbReference>
<evidence type="ECO:0000259" key="19">
    <source>
        <dbReference type="Pfam" id="PF04324"/>
    </source>
</evidence>